<dbReference type="OrthoDB" id="9809206at2"/>
<proteinExistence type="inferred from homology"/>
<dbReference type="InterPro" id="IPR006686">
    <property type="entry name" value="MscS_channel_CS"/>
</dbReference>
<evidence type="ECO:0000256" key="2">
    <source>
        <dbReference type="ARBA" id="ARBA00008017"/>
    </source>
</evidence>
<keyword evidence="3" id="KW-1003">Cell membrane</keyword>
<evidence type="ECO:0000256" key="4">
    <source>
        <dbReference type="ARBA" id="ARBA00022692"/>
    </source>
</evidence>
<dbReference type="SUPFAM" id="SSF82861">
    <property type="entry name" value="Mechanosensitive channel protein MscS (YggB), transmembrane region"/>
    <property type="match status" value="1"/>
</dbReference>
<gene>
    <name evidence="10" type="ORF">CP373A1_06615</name>
</gene>
<sequence length="268" mass="30293">MNFEDLLNDFLSWSLKNGIKLILGIIILVVGWKLIKKVITTLNNFLEKKGFDSTLHSFLDALINISLKTLLIFVVLQFMGIEIAGLAAIVASAGFTIGLALQGSLSNFSGGVILLLMRPFKVGDYIETSGHAGTVENIKIFYTHLVTPDNKEIMIPNGTIANNSMINYTNKDTRRVDLTFGVGYEDDILHVKQTLFKIIESNDKILSHPEPFVSICEHGPSSLNFVVRVWTKTEDYWNVYFYLLEEAKIKFDEEKINIPYPQMDIHMK</sequence>
<protein>
    <submittedName>
        <fullName evidence="10">Mechanosensitive ion channel protein MscS</fullName>
    </submittedName>
</protein>
<dbReference type="Gene3D" id="1.10.287.1260">
    <property type="match status" value="1"/>
</dbReference>
<evidence type="ECO:0000256" key="5">
    <source>
        <dbReference type="ARBA" id="ARBA00022989"/>
    </source>
</evidence>
<dbReference type="GO" id="GO:0005886">
    <property type="term" value="C:plasma membrane"/>
    <property type="evidence" value="ECO:0007669"/>
    <property type="project" value="UniProtKB-SubCell"/>
</dbReference>
<dbReference type="Gene3D" id="3.30.70.100">
    <property type="match status" value="1"/>
</dbReference>
<keyword evidence="6 7" id="KW-0472">Membrane</keyword>
<dbReference type="Gene3D" id="2.30.30.60">
    <property type="match status" value="1"/>
</dbReference>
<dbReference type="AlphaFoldDB" id="A0A174BYA8"/>
<feature type="transmembrane region" description="Helical" evidence="7">
    <location>
        <begin position="18"/>
        <end position="35"/>
    </location>
</feature>
<dbReference type="EMBL" id="MAPZ01000016">
    <property type="protein sequence ID" value="OBY11163.1"/>
    <property type="molecule type" value="Genomic_DNA"/>
</dbReference>
<evidence type="ECO:0000259" key="8">
    <source>
        <dbReference type="Pfam" id="PF00924"/>
    </source>
</evidence>
<evidence type="ECO:0000256" key="3">
    <source>
        <dbReference type="ARBA" id="ARBA00022475"/>
    </source>
</evidence>
<evidence type="ECO:0000256" key="6">
    <source>
        <dbReference type="ARBA" id="ARBA00023136"/>
    </source>
</evidence>
<dbReference type="InterPro" id="IPR045275">
    <property type="entry name" value="MscS_archaea/bacteria_type"/>
</dbReference>
<evidence type="ECO:0000313" key="10">
    <source>
        <dbReference type="EMBL" id="OBY11163.1"/>
    </source>
</evidence>
<feature type="transmembrane region" description="Helical" evidence="7">
    <location>
        <begin position="97"/>
        <end position="117"/>
    </location>
</feature>
<reference evidence="10 11" key="1">
    <citation type="submission" date="2016-06" db="EMBL/GenBank/DDBJ databases">
        <authorList>
            <person name="Kjaerup R.B."/>
            <person name="Dalgaard T.S."/>
            <person name="Juul-Madsen H.R."/>
        </authorList>
    </citation>
    <scope>NUCLEOTIDE SEQUENCE [LARGE SCALE GENOMIC DNA]</scope>
    <source>
        <strain evidence="10 11">373-A1</strain>
    </source>
</reference>
<evidence type="ECO:0000313" key="11">
    <source>
        <dbReference type="Proteomes" id="UP000092714"/>
    </source>
</evidence>
<dbReference type="InterPro" id="IPR023408">
    <property type="entry name" value="MscS_beta-dom_sf"/>
</dbReference>
<dbReference type="PANTHER" id="PTHR30221">
    <property type="entry name" value="SMALL-CONDUCTANCE MECHANOSENSITIVE CHANNEL"/>
    <property type="match status" value="1"/>
</dbReference>
<dbReference type="InterPro" id="IPR008910">
    <property type="entry name" value="MSC_TM_helix"/>
</dbReference>
<dbReference type="PANTHER" id="PTHR30221:SF1">
    <property type="entry name" value="SMALL-CONDUCTANCE MECHANOSENSITIVE CHANNEL"/>
    <property type="match status" value="1"/>
</dbReference>
<dbReference type="eggNOG" id="COG0668">
    <property type="taxonomic scope" value="Bacteria"/>
</dbReference>
<keyword evidence="11" id="KW-1185">Reference proteome</keyword>
<dbReference type="Pfam" id="PF21082">
    <property type="entry name" value="MS_channel_3rd"/>
    <property type="match status" value="1"/>
</dbReference>
<evidence type="ECO:0000256" key="7">
    <source>
        <dbReference type="SAM" id="Phobius"/>
    </source>
</evidence>
<accession>A0A174BYA8</accession>
<keyword evidence="5 7" id="KW-1133">Transmembrane helix</keyword>
<dbReference type="Proteomes" id="UP000092714">
    <property type="component" value="Unassembled WGS sequence"/>
</dbReference>
<evidence type="ECO:0000256" key="1">
    <source>
        <dbReference type="ARBA" id="ARBA00004651"/>
    </source>
</evidence>
<organism evidence="10 11">
    <name type="scientific">Clostridium paraputrificum</name>
    <dbReference type="NCBI Taxonomy" id="29363"/>
    <lineage>
        <taxon>Bacteria</taxon>
        <taxon>Bacillati</taxon>
        <taxon>Bacillota</taxon>
        <taxon>Clostridia</taxon>
        <taxon>Eubacteriales</taxon>
        <taxon>Clostridiaceae</taxon>
        <taxon>Clostridium</taxon>
    </lineage>
</organism>
<comment type="similarity">
    <text evidence="2">Belongs to the MscS (TC 1.A.23) family.</text>
</comment>
<comment type="caution">
    <text evidence="10">The sequence shown here is derived from an EMBL/GenBank/DDBJ whole genome shotgun (WGS) entry which is preliminary data.</text>
</comment>
<feature type="domain" description="Mechanosensitive ion channel MscS C-terminal" evidence="9">
    <location>
        <begin position="176"/>
        <end position="258"/>
    </location>
</feature>
<dbReference type="Pfam" id="PF00924">
    <property type="entry name" value="MS_channel_2nd"/>
    <property type="match status" value="1"/>
</dbReference>
<dbReference type="InterPro" id="IPR011014">
    <property type="entry name" value="MscS_channel_TM-2"/>
</dbReference>
<evidence type="ECO:0000259" key="9">
    <source>
        <dbReference type="Pfam" id="PF21082"/>
    </source>
</evidence>
<dbReference type="RefSeq" id="WP_027097431.1">
    <property type="nucleotide sequence ID" value="NZ_CABJAZ010000004.1"/>
</dbReference>
<dbReference type="InterPro" id="IPR006685">
    <property type="entry name" value="MscS_channel_2nd"/>
</dbReference>
<dbReference type="SUPFAM" id="SSF82689">
    <property type="entry name" value="Mechanosensitive channel protein MscS (YggB), C-terminal domain"/>
    <property type="match status" value="1"/>
</dbReference>
<feature type="transmembrane region" description="Helical" evidence="7">
    <location>
        <begin position="70"/>
        <end position="91"/>
    </location>
</feature>
<dbReference type="GO" id="GO:0008381">
    <property type="term" value="F:mechanosensitive monoatomic ion channel activity"/>
    <property type="evidence" value="ECO:0007669"/>
    <property type="project" value="InterPro"/>
</dbReference>
<dbReference type="SUPFAM" id="SSF50182">
    <property type="entry name" value="Sm-like ribonucleoproteins"/>
    <property type="match status" value="1"/>
</dbReference>
<keyword evidence="4 7" id="KW-0812">Transmembrane</keyword>
<name>A0A174BYA8_9CLOT</name>
<dbReference type="InterPro" id="IPR010920">
    <property type="entry name" value="LSM_dom_sf"/>
</dbReference>
<feature type="domain" description="Mechanosensitive ion channel MscS" evidence="8">
    <location>
        <begin position="104"/>
        <end position="169"/>
    </location>
</feature>
<dbReference type="GeneID" id="42775266"/>
<dbReference type="Pfam" id="PF05552">
    <property type="entry name" value="MS_channel_1st_1"/>
    <property type="match status" value="1"/>
</dbReference>
<dbReference type="PROSITE" id="PS01246">
    <property type="entry name" value="UPF0003"/>
    <property type="match status" value="1"/>
</dbReference>
<dbReference type="InterPro" id="IPR011066">
    <property type="entry name" value="MscS_channel_C_sf"/>
</dbReference>
<comment type="subcellular location">
    <subcellularLocation>
        <location evidence="1">Cell membrane</location>
        <topology evidence="1">Multi-pass membrane protein</topology>
    </subcellularLocation>
</comment>
<dbReference type="InterPro" id="IPR049278">
    <property type="entry name" value="MS_channel_C"/>
</dbReference>